<dbReference type="PANTHER" id="PTHR33362">
    <property type="entry name" value="SIALIC ACID TRAP TRANSPORTER PERMEASE PROTEIN SIAT-RELATED"/>
    <property type="match status" value="1"/>
</dbReference>
<evidence type="ECO:0000313" key="10">
    <source>
        <dbReference type="Proteomes" id="UP000008957"/>
    </source>
</evidence>
<reference evidence="9 10" key="2">
    <citation type="submission" date="2010-03" db="EMBL/GenBank/DDBJ databases">
        <authorList>
            <person name="Pajon A."/>
        </authorList>
    </citation>
    <scope>NUCLEOTIDE SEQUENCE [LARGE SCALE GENOMIC DNA]</scope>
    <source>
        <strain evidence="9 10">SGP1</strain>
    </source>
</reference>
<feature type="transmembrane region" description="Helical" evidence="7">
    <location>
        <begin position="357"/>
        <end position="383"/>
    </location>
</feature>
<evidence type="ECO:0000256" key="4">
    <source>
        <dbReference type="ARBA" id="ARBA00022692"/>
    </source>
</evidence>
<keyword evidence="6 7" id="KW-0472">Membrane</keyword>
<evidence type="ECO:0000256" key="7">
    <source>
        <dbReference type="SAM" id="Phobius"/>
    </source>
</evidence>
<dbReference type="InterPro" id="IPR004681">
    <property type="entry name" value="TRAP_DctM"/>
</dbReference>
<keyword evidence="2" id="KW-1003">Cell membrane</keyword>
<organism evidence="9 10">
    <name type="scientific">Fretibacterium fastidiosum</name>
    <dbReference type="NCBI Taxonomy" id="651822"/>
    <lineage>
        <taxon>Bacteria</taxon>
        <taxon>Thermotogati</taxon>
        <taxon>Synergistota</taxon>
        <taxon>Synergistia</taxon>
        <taxon>Synergistales</taxon>
        <taxon>Aminobacteriaceae</taxon>
        <taxon>Fretibacterium</taxon>
    </lineage>
</organism>
<feature type="transmembrane region" description="Helical" evidence="7">
    <location>
        <begin position="57"/>
        <end position="77"/>
    </location>
</feature>
<dbReference type="NCBIfam" id="TIGR00786">
    <property type="entry name" value="dctM"/>
    <property type="match status" value="1"/>
</dbReference>
<gene>
    <name evidence="9" type="ORF">SY1_06160</name>
</gene>
<evidence type="ECO:0000256" key="3">
    <source>
        <dbReference type="ARBA" id="ARBA00022519"/>
    </source>
</evidence>
<feature type="transmembrane region" description="Helical" evidence="7">
    <location>
        <begin position="403"/>
        <end position="422"/>
    </location>
</feature>
<name>A0AB94IWB9_9BACT</name>
<comment type="subcellular location">
    <subcellularLocation>
        <location evidence="1">Cell inner membrane</location>
        <topology evidence="1">Multi-pass membrane protein</topology>
    </subcellularLocation>
</comment>
<dbReference type="Proteomes" id="UP000008957">
    <property type="component" value="Chromosome"/>
</dbReference>
<dbReference type="RefSeq" id="WP_015556141.1">
    <property type="nucleotide sequence ID" value="NC_021038.1"/>
</dbReference>
<evidence type="ECO:0000259" key="8">
    <source>
        <dbReference type="Pfam" id="PF06808"/>
    </source>
</evidence>
<dbReference type="PANTHER" id="PTHR33362:SF5">
    <property type="entry name" value="C4-DICARBOXYLATE TRAP TRANSPORTER LARGE PERMEASE PROTEIN DCTM"/>
    <property type="match status" value="1"/>
</dbReference>
<reference evidence="10" key="1">
    <citation type="submission" date="2010-03" db="EMBL/GenBank/DDBJ databases">
        <title>The genome sequence of Synergistetes sp. SGP1.</title>
        <authorList>
            <consortium name="metaHIT consortium -- http://www.metahit.eu/"/>
            <person name="Pajon A."/>
            <person name="Turner K."/>
            <person name="Parkhill J."/>
            <person name="Wade W."/>
            <person name="Vartoukian S."/>
        </authorList>
    </citation>
    <scope>NUCLEOTIDE SEQUENCE [LARGE SCALE GENOMIC DNA]</scope>
    <source>
        <strain evidence="10">SGP1</strain>
    </source>
</reference>
<dbReference type="KEGG" id="sbr:SY1_06160"/>
<evidence type="ECO:0000256" key="1">
    <source>
        <dbReference type="ARBA" id="ARBA00004429"/>
    </source>
</evidence>
<feature type="transmembrane region" description="Helical" evidence="7">
    <location>
        <begin position="280"/>
        <end position="299"/>
    </location>
</feature>
<feature type="transmembrane region" description="Helical" evidence="7">
    <location>
        <begin position="242"/>
        <end position="259"/>
    </location>
</feature>
<keyword evidence="3" id="KW-0997">Cell inner membrane</keyword>
<sequence length="429" mass="45772">MTISMFFLALCFAVTLAIGVPVVWSLALSSMVACLSIPGISLSFLAQKMELGSEKYALLAIFFFLLAGSIMQHGGIAKRLIAFAKSITSFIRGGMSIVAIITCMFFAALSGSSVATTAAIGTIFYPELVKDGYKKGYAATLPVVGGTLGIVIPPSIVFVVYGTTTNTSVARLLMSGVLPGLLGGLAMCLYAYFYALRHKMPKGAPFRFNAFLDATKDAMWALMMPIIVLGGIYAGIFTPTESAAIACIYGLFVSCGVYRELKLKRLIQIAIESVKSTANVMLIIMAATLFSYVLTRNNIPVMLSNAITSAITTKTEFLLALNILLLILGMVMDAGPIILIIAPIVYPIALKFGIDPVHLGCIIVFNLSVGQATPPFGLCLFAAQPVTGQSIATLSRNAMPFVIILYLMVLATSFIPEIALTIPRLMMAR</sequence>
<protein>
    <submittedName>
        <fullName evidence="9">TRAP transporter, DctM subunit</fullName>
    </submittedName>
</protein>
<feature type="transmembrane region" description="Helical" evidence="7">
    <location>
        <begin position="319"/>
        <end position="345"/>
    </location>
</feature>
<evidence type="ECO:0000256" key="6">
    <source>
        <dbReference type="ARBA" id="ARBA00023136"/>
    </source>
</evidence>
<feature type="transmembrane region" description="Helical" evidence="7">
    <location>
        <begin position="137"/>
        <end position="161"/>
    </location>
</feature>
<keyword evidence="10" id="KW-1185">Reference proteome</keyword>
<dbReference type="EMBL" id="FP929056">
    <property type="protein sequence ID" value="CBL27994.1"/>
    <property type="molecule type" value="Genomic_DNA"/>
</dbReference>
<feature type="domain" description="TRAP C4-dicarboxylate transport system permease DctM subunit" evidence="8">
    <location>
        <begin position="11"/>
        <end position="418"/>
    </location>
</feature>
<keyword evidence="5 7" id="KW-1133">Transmembrane helix</keyword>
<evidence type="ECO:0000256" key="2">
    <source>
        <dbReference type="ARBA" id="ARBA00022475"/>
    </source>
</evidence>
<feature type="transmembrane region" description="Helical" evidence="7">
    <location>
        <begin position="173"/>
        <end position="196"/>
    </location>
</feature>
<dbReference type="Pfam" id="PF06808">
    <property type="entry name" value="DctM"/>
    <property type="match status" value="1"/>
</dbReference>
<accession>A0AB94IWB9</accession>
<dbReference type="AlphaFoldDB" id="A0AB94IWB9"/>
<evidence type="ECO:0000313" key="9">
    <source>
        <dbReference type="EMBL" id="CBL27994.1"/>
    </source>
</evidence>
<keyword evidence="4 7" id="KW-0812">Transmembrane</keyword>
<dbReference type="GO" id="GO:0022857">
    <property type="term" value="F:transmembrane transporter activity"/>
    <property type="evidence" value="ECO:0007669"/>
    <property type="project" value="TreeGrafter"/>
</dbReference>
<dbReference type="PIRSF" id="PIRSF006066">
    <property type="entry name" value="HI0050"/>
    <property type="match status" value="1"/>
</dbReference>
<dbReference type="InterPro" id="IPR010656">
    <property type="entry name" value="DctM"/>
</dbReference>
<feature type="transmembrane region" description="Helical" evidence="7">
    <location>
        <begin position="217"/>
        <end position="236"/>
    </location>
</feature>
<proteinExistence type="predicted"/>
<feature type="transmembrane region" description="Helical" evidence="7">
    <location>
        <begin position="97"/>
        <end position="125"/>
    </location>
</feature>
<dbReference type="GO" id="GO:0005886">
    <property type="term" value="C:plasma membrane"/>
    <property type="evidence" value="ECO:0007669"/>
    <property type="project" value="UniProtKB-SubCell"/>
</dbReference>
<evidence type="ECO:0000256" key="5">
    <source>
        <dbReference type="ARBA" id="ARBA00022989"/>
    </source>
</evidence>